<feature type="transmembrane region" description="Helical" evidence="7">
    <location>
        <begin position="59"/>
        <end position="79"/>
    </location>
</feature>
<keyword evidence="10" id="KW-1185">Reference proteome</keyword>
<dbReference type="KEGG" id="csil:CBE74_06410"/>
<keyword evidence="4 7" id="KW-0812">Transmembrane</keyword>
<evidence type="ECO:0000256" key="3">
    <source>
        <dbReference type="ARBA" id="ARBA00022475"/>
    </source>
</evidence>
<reference evidence="9 10" key="3">
    <citation type="journal article" date="2020" name="Int. J. Syst. Evol. Microbiol.">
        <title>Corynebacterium silvaticum sp. nov., a unique group of NTTB corynebacteria in wild boar and roe deer.</title>
        <authorList>
            <person name="Dangel A."/>
            <person name="Berger A."/>
            <person name="Rau J."/>
            <person name="Eisenberg T."/>
            <person name="Kampfer P."/>
            <person name="Margos G."/>
            <person name="Contzen M."/>
            <person name="Busse H.J."/>
            <person name="Konrad R."/>
            <person name="Peters M."/>
            <person name="Sting R."/>
            <person name="Sing A."/>
        </authorList>
    </citation>
    <scope>NUCLEOTIDE SEQUENCE [LARGE SCALE GENOMIC DNA]</scope>
    <source>
        <strain evidence="9 10">PO100/5</strain>
    </source>
</reference>
<dbReference type="RefSeq" id="WP_087453993.1">
    <property type="nucleotide sequence ID" value="NZ_CP021417.2"/>
</dbReference>
<feature type="transmembrane region" description="Helical" evidence="7">
    <location>
        <begin position="91"/>
        <end position="116"/>
    </location>
</feature>
<dbReference type="EMBL" id="CP021417">
    <property type="protein sequence ID" value="ARU46177.1"/>
    <property type="molecule type" value="Genomic_DNA"/>
</dbReference>
<dbReference type="Proteomes" id="UP000195652">
    <property type="component" value="Chromosome"/>
</dbReference>
<feature type="domain" description="VTT" evidence="8">
    <location>
        <begin position="79"/>
        <end position="196"/>
    </location>
</feature>
<dbReference type="OrthoDB" id="5242213at2"/>
<dbReference type="InterPro" id="IPR032816">
    <property type="entry name" value="VTT_dom"/>
</dbReference>
<dbReference type="PANTHER" id="PTHR12677">
    <property type="entry name" value="GOLGI APPARATUS MEMBRANE PROTEIN TVP38-RELATED"/>
    <property type="match status" value="1"/>
</dbReference>
<keyword evidence="6 7" id="KW-0472">Membrane</keyword>
<feature type="transmembrane region" description="Helical" evidence="7">
    <location>
        <begin position="174"/>
        <end position="194"/>
    </location>
</feature>
<keyword evidence="5 7" id="KW-1133">Transmembrane helix</keyword>
<proteinExistence type="inferred from homology"/>
<feature type="transmembrane region" description="Helical" evidence="7">
    <location>
        <begin position="28"/>
        <end position="47"/>
    </location>
</feature>
<dbReference type="PANTHER" id="PTHR12677:SF59">
    <property type="entry name" value="GOLGI APPARATUS MEMBRANE PROTEIN TVP38-RELATED"/>
    <property type="match status" value="1"/>
</dbReference>
<evidence type="ECO:0000256" key="2">
    <source>
        <dbReference type="ARBA" id="ARBA00008640"/>
    </source>
</evidence>
<organism evidence="9 10">
    <name type="scientific">Corynebacterium silvaticum</name>
    <dbReference type="NCBI Taxonomy" id="2320431"/>
    <lineage>
        <taxon>Bacteria</taxon>
        <taxon>Bacillati</taxon>
        <taxon>Actinomycetota</taxon>
        <taxon>Actinomycetes</taxon>
        <taxon>Mycobacteriales</taxon>
        <taxon>Corynebacteriaceae</taxon>
        <taxon>Corynebacterium</taxon>
    </lineage>
</organism>
<evidence type="ECO:0000256" key="4">
    <source>
        <dbReference type="ARBA" id="ARBA00022692"/>
    </source>
</evidence>
<keyword evidence="3 7" id="KW-1003">Cell membrane</keyword>
<evidence type="ECO:0000259" key="8">
    <source>
        <dbReference type="Pfam" id="PF09335"/>
    </source>
</evidence>
<evidence type="ECO:0000256" key="7">
    <source>
        <dbReference type="RuleBase" id="RU366058"/>
    </source>
</evidence>
<evidence type="ECO:0000313" key="9">
    <source>
        <dbReference type="EMBL" id="ARU46177.1"/>
    </source>
</evidence>
<dbReference type="Pfam" id="PF09335">
    <property type="entry name" value="VTT_dom"/>
    <property type="match status" value="1"/>
</dbReference>
<accession>A0A7Y4P987</accession>
<feature type="transmembrane region" description="Helical" evidence="7">
    <location>
        <begin position="145"/>
        <end position="168"/>
    </location>
</feature>
<comment type="subcellular location">
    <subcellularLocation>
        <location evidence="1 7">Cell membrane</location>
        <topology evidence="1 7">Multi-pass membrane protein</topology>
    </subcellularLocation>
</comment>
<dbReference type="AlphaFoldDB" id="A0A7Y4P987"/>
<evidence type="ECO:0000256" key="5">
    <source>
        <dbReference type="ARBA" id="ARBA00022989"/>
    </source>
</evidence>
<dbReference type="GeneID" id="75007883"/>
<gene>
    <name evidence="9" type="ORF">CBE74_06410</name>
</gene>
<reference evidence="9 10" key="4">
    <citation type="journal article" date="2020" name="PLoS ONE">
        <title>Taxonomic classification of strain PO100/5 shows a broader geographic distribution and genetic markers of the recently described Corynebacterium silvaticum.</title>
        <authorList>
            <person name="Viana M.V.C."/>
            <person name="Profeta R."/>
            <person name="da Silva A.L."/>
            <person name="Hurtado R."/>
            <person name="Cerqueira J.C."/>
            <person name="Ribeiro B.F.S."/>
            <person name="Almeida M.O."/>
            <person name="Morais-Rodrigues F."/>
            <person name="Soares S.C."/>
            <person name="Oliveira M."/>
            <person name="Tavares L."/>
            <person name="Figueiredo H."/>
            <person name="Wattam A.R."/>
            <person name="Barh D."/>
            <person name="Ghosh P."/>
            <person name="Silva A."/>
            <person name="Azevedo V."/>
        </authorList>
    </citation>
    <scope>NUCLEOTIDE SEQUENCE [LARGE SCALE GENOMIC DNA]</scope>
    <source>
        <strain evidence="9 10">PO100/5</strain>
    </source>
</reference>
<dbReference type="InterPro" id="IPR015414">
    <property type="entry name" value="TMEM64"/>
</dbReference>
<comment type="similarity">
    <text evidence="2 7">Belongs to the TVP38/TMEM64 family.</text>
</comment>
<evidence type="ECO:0000256" key="6">
    <source>
        <dbReference type="ARBA" id="ARBA00023136"/>
    </source>
</evidence>
<evidence type="ECO:0000313" key="10">
    <source>
        <dbReference type="Proteomes" id="UP000195652"/>
    </source>
</evidence>
<name>A0A7Y4P987_9CORY</name>
<feature type="transmembrane region" description="Helical" evidence="7">
    <location>
        <begin position="206"/>
        <end position="223"/>
    </location>
</feature>
<evidence type="ECO:0000256" key="1">
    <source>
        <dbReference type="ARBA" id="ARBA00004651"/>
    </source>
</evidence>
<reference evidence="9 10" key="1">
    <citation type="journal article" date="2014" name="BMC Vet. Res.">
        <title>First report of Corynebacterium pseudotuberculosis from caseous lymphadenitis lesions in Black Alentejano pig (Sus scrofa domesticus).</title>
        <authorList>
            <person name="Oliveira M."/>
            <person name="Barroco C."/>
            <person name="Mottola C."/>
            <person name="Santos R."/>
            <person name="Lemsaddek A."/>
            <person name="Tavares L."/>
            <person name="Semedo-Lemsaddek T."/>
        </authorList>
    </citation>
    <scope>NUCLEOTIDE SEQUENCE [LARGE SCALE GENOMIC DNA]</scope>
    <source>
        <strain evidence="9 10">PO100/5</strain>
    </source>
</reference>
<sequence>MNSFFNFAWGIFRDGLNTIKSWSAAKNISVFALGIAFILITILVDVPSVETLRSWADDAGSAFVILFAFLYIGITQFPIPRTLLTLSAGILFGPIKGIIVALTCTTASAVISLLIIRKLLGEWMAPRLTHPAVSGINQRLRHRGWLAVASLRMIAGVPFSIMNYVAALTAVPPLGFALATLVGSAPGTIVVVILGDSILRGADAKILLFSASLAFLGILGLLIDARMPVKTRR</sequence>
<protein>
    <recommendedName>
        <fullName evidence="7">TVP38/TMEM64 family membrane protein</fullName>
    </recommendedName>
</protein>
<reference evidence="9 10" key="2">
    <citation type="journal article" date="2020" name="Antonie Van Leeuwenhoek">
        <title>Phylogenomic characterisation of a novel corynebacterial species pathogenic to animals.</title>
        <authorList>
            <person name="Moller J."/>
            <person name="Musella L."/>
            <person name="Melnikov V."/>
            <person name="Geissdorfer W."/>
            <person name="Burkovski A."/>
            <person name="Sangal V."/>
        </authorList>
    </citation>
    <scope>NUCLEOTIDE SEQUENCE [LARGE SCALE GENOMIC DNA]</scope>
    <source>
        <strain evidence="9 10">PO100/5</strain>
    </source>
</reference>
<dbReference type="GO" id="GO:0005886">
    <property type="term" value="C:plasma membrane"/>
    <property type="evidence" value="ECO:0007669"/>
    <property type="project" value="UniProtKB-SubCell"/>
</dbReference>